<organism evidence="5 7">
    <name type="scientific">Xiamenia xianingshaonis</name>
    <dbReference type="NCBI Taxonomy" id="2682776"/>
    <lineage>
        <taxon>Bacteria</taxon>
        <taxon>Bacillati</taxon>
        <taxon>Actinomycetota</taxon>
        <taxon>Coriobacteriia</taxon>
        <taxon>Eggerthellales</taxon>
        <taxon>Eggerthellaceae</taxon>
        <taxon>Xiamenia</taxon>
    </lineage>
</organism>
<dbReference type="InterPro" id="IPR038434">
    <property type="entry name" value="YARHG_sf"/>
</dbReference>
<dbReference type="Proteomes" id="UP000636394">
    <property type="component" value="Unassembled WGS sequence"/>
</dbReference>
<feature type="compositionally biased region" description="Low complexity" evidence="1">
    <location>
        <begin position="144"/>
        <end position="158"/>
    </location>
</feature>
<keyword evidence="2" id="KW-0472">Membrane</keyword>
<dbReference type="EMBL" id="WPCR01000007">
    <property type="protein sequence ID" value="NHM14419.1"/>
    <property type="molecule type" value="Genomic_DNA"/>
</dbReference>
<dbReference type="Gene3D" id="1.20.58.1690">
    <property type="match status" value="1"/>
</dbReference>
<feature type="compositionally biased region" description="Basic and acidic residues" evidence="1">
    <location>
        <begin position="70"/>
        <end position="89"/>
    </location>
</feature>
<feature type="compositionally biased region" description="Low complexity" evidence="1">
    <location>
        <begin position="300"/>
        <end position="309"/>
    </location>
</feature>
<evidence type="ECO:0000256" key="2">
    <source>
        <dbReference type="SAM" id="Phobius"/>
    </source>
</evidence>
<evidence type="ECO:0000313" key="4">
    <source>
        <dbReference type="EMBL" id="NHM14419.1"/>
    </source>
</evidence>
<sequence length="504" mass="50844">MAATAAAVDPERRASAMRADGTPCLFCGSIIPDGKDECPHCHRSRSGRAVAASGGAAGAAARRGRGAGAQRDHASRKHDDDEPKSRRDAGSTSAFTAVLGGAAAGVSNAAAAEPEADEAQAPNGAEDRKAEGSKAEDRKAEVTAGVSAAAAAAAAAMAERQRGGAARGGDSAKRQPTRAKQPLSTPGRQKAEARSVVVGGLSYEEQRKKRLAALAGVAVVAAVGIGIIAGSAFLGSGATGEEQTDNPTEATQPSQAEGDASTAGKDKSVTSGGTGAKGAESASGASGDSKDAADNEAADDAAATGEAAEGTGGAEGFAGAAAGAAGASGAASIWPADVASAPVYAYDLPYYGGVGGSQGIPNASFGGMSSFGGGSSSGGTGAGTVGGALGVLQAETEQALAQAVARVEDYYLPDAQKRTYSRQELEQLSDFELYLARNEIYARHGRLFSVDVLIDYFNSRKWYDGKYTAEAFNALENVFNEFEVENIELVKEVERERASAYLRE</sequence>
<feature type="region of interest" description="Disordered" evidence="1">
    <location>
        <begin position="37"/>
        <end position="195"/>
    </location>
</feature>
<dbReference type="RefSeq" id="WP_166339637.1">
    <property type="nucleotide sequence ID" value="NZ_CP072829.1"/>
</dbReference>
<keyword evidence="2" id="KW-1133">Transmembrane helix</keyword>
<proteinExistence type="predicted"/>
<accession>A0A9E6SUV5</accession>
<keyword evidence="6" id="KW-1185">Reference proteome</keyword>
<evidence type="ECO:0000313" key="7">
    <source>
        <dbReference type="Proteomes" id="UP000671910"/>
    </source>
</evidence>
<feature type="region of interest" description="Disordered" evidence="1">
    <location>
        <begin position="237"/>
        <end position="311"/>
    </location>
</feature>
<dbReference type="Proteomes" id="UP000671910">
    <property type="component" value="Chromosome"/>
</dbReference>
<keyword evidence="2" id="KW-0812">Transmembrane</keyword>
<name>A0A9E6SUV5_9ACTN</name>
<dbReference type="EMBL" id="CP072829">
    <property type="protein sequence ID" value="QTU84893.1"/>
    <property type="molecule type" value="Genomic_DNA"/>
</dbReference>
<dbReference type="AlphaFoldDB" id="A0A9E6SUV5"/>
<reference evidence="5" key="2">
    <citation type="submission" date="2021-04" db="EMBL/GenBank/DDBJ databases">
        <title>Novel species in family Eggerthellaceae.</title>
        <authorList>
            <person name="Zhang G."/>
        </authorList>
    </citation>
    <scope>NUCLEOTIDE SEQUENCE</scope>
    <source>
        <strain evidence="5">Zg-886</strain>
    </source>
</reference>
<evidence type="ECO:0000313" key="5">
    <source>
        <dbReference type="EMBL" id="QTU84893.1"/>
    </source>
</evidence>
<feature type="compositionally biased region" description="Low complexity" evidence="1">
    <location>
        <begin position="277"/>
        <end position="287"/>
    </location>
</feature>
<feature type="transmembrane region" description="Helical" evidence="2">
    <location>
        <begin position="211"/>
        <end position="234"/>
    </location>
</feature>
<evidence type="ECO:0000256" key="1">
    <source>
        <dbReference type="SAM" id="MobiDB-lite"/>
    </source>
</evidence>
<feature type="compositionally biased region" description="Low complexity" evidence="1">
    <location>
        <begin position="47"/>
        <end position="61"/>
    </location>
</feature>
<evidence type="ECO:0000259" key="3">
    <source>
        <dbReference type="SMART" id="SM01324"/>
    </source>
</evidence>
<dbReference type="InterPro" id="IPR025582">
    <property type="entry name" value="YARHG_dom"/>
</dbReference>
<feature type="compositionally biased region" description="Low complexity" evidence="1">
    <location>
        <begin position="94"/>
        <end position="113"/>
    </location>
</feature>
<feature type="compositionally biased region" description="Basic and acidic residues" evidence="1">
    <location>
        <begin position="125"/>
        <end position="141"/>
    </location>
</feature>
<dbReference type="KEGG" id="ebz:J7S26_02990"/>
<protein>
    <submittedName>
        <fullName evidence="5">YARHG domain-containing protein</fullName>
    </submittedName>
</protein>
<feature type="compositionally biased region" description="Polar residues" evidence="1">
    <location>
        <begin position="245"/>
        <end position="255"/>
    </location>
</feature>
<reference evidence="4 6" key="1">
    <citation type="submission" date="2019-11" db="EMBL/GenBank/DDBJ databases">
        <title>Eggerthellaceae novel genus isolated from the rectal contents of marmort.</title>
        <authorList>
            <person name="Zhang G."/>
        </authorList>
    </citation>
    <scope>NUCLEOTIDE SEQUENCE [LARGE SCALE GENOMIC DNA]</scope>
    <source>
        <strain evidence="6">zg-886</strain>
        <strain evidence="4">Zg-886</strain>
    </source>
</reference>
<dbReference type="SMART" id="SM01324">
    <property type="entry name" value="YARHG"/>
    <property type="match status" value="1"/>
</dbReference>
<dbReference type="Pfam" id="PF13308">
    <property type="entry name" value="YARHG"/>
    <property type="match status" value="1"/>
</dbReference>
<evidence type="ECO:0000313" key="6">
    <source>
        <dbReference type="Proteomes" id="UP000636394"/>
    </source>
</evidence>
<gene>
    <name evidence="4" type="ORF">GMI68_06510</name>
    <name evidence="5" type="ORF">J7S26_02990</name>
</gene>
<feature type="domain" description="YARHG" evidence="3">
    <location>
        <begin position="408"/>
        <end position="495"/>
    </location>
</feature>